<dbReference type="InterPro" id="IPR045864">
    <property type="entry name" value="aa-tRNA-synth_II/BPL/LPL"/>
</dbReference>
<keyword evidence="3" id="KW-0436">Ligase</keyword>
<evidence type="ECO:0000256" key="6">
    <source>
        <dbReference type="ARBA" id="ARBA00022917"/>
    </source>
</evidence>
<dbReference type="PRINTS" id="PR01046">
    <property type="entry name" value="TRNASYNTHPRO"/>
</dbReference>
<dbReference type="GO" id="GO:0006433">
    <property type="term" value="P:prolyl-tRNA aminoacylation"/>
    <property type="evidence" value="ECO:0007669"/>
    <property type="project" value="InterPro"/>
</dbReference>
<evidence type="ECO:0000256" key="7">
    <source>
        <dbReference type="ARBA" id="ARBA00023146"/>
    </source>
</evidence>
<evidence type="ECO:0000313" key="13">
    <source>
        <dbReference type="Proteomes" id="UP000310189"/>
    </source>
</evidence>
<evidence type="ECO:0000256" key="1">
    <source>
        <dbReference type="ARBA" id="ARBA00008226"/>
    </source>
</evidence>
<dbReference type="GO" id="GO:0002161">
    <property type="term" value="F:aminoacyl-tRNA deacylase activity"/>
    <property type="evidence" value="ECO:0007669"/>
    <property type="project" value="InterPro"/>
</dbReference>
<dbReference type="InterPro" id="IPR033721">
    <property type="entry name" value="ProRS_core_arch_euk"/>
</dbReference>
<keyword evidence="7" id="KW-0030">Aminoacyl-tRNA synthetase</keyword>
<dbReference type="InterPro" id="IPR002316">
    <property type="entry name" value="Pro-tRNA-ligase_IIa"/>
</dbReference>
<keyword evidence="5" id="KW-0067">ATP-binding</keyword>
<keyword evidence="6" id="KW-0648">Protein biosynthesis</keyword>
<dbReference type="InterPro" id="IPR006195">
    <property type="entry name" value="aa-tRNA-synth_II"/>
</dbReference>
<dbReference type="InterPro" id="IPR036754">
    <property type="entry name" value="YbaK/aa-tRNA-synt-asso_dom_sf"/>
</dbReference>
<dbReference type="GO" id="GO:0005737">
    <property type="term" value="C:cytoplasm"/>
    <property type="evidence" value="ECO:0007669"/>
    <property type="project" value="InterPro"/>
</dbReference>
<sequence length="694" mass="77552">MLRRLQMTLSDSFKKLSLSKQADSTATKTLLFKSKKSPVPILVLADANSPTSASDIGKKINLKDLRAADDSLWSSLLKATKNDASPFSLDSDCHIVLDQSLSQSTTPIEVKGVDGQFTSIDANTLTEILQSNATKFDKLDFAAAPAAAPAPSNAPAAPTSQQRKQAGKIEGAAEVAVGIRKDVDFPNWYTQVLLKGDMLDYYDVSGCYILKPWSYNIWQAIQKFFDGEIQKIGVENCYFPMFVSSRVLNREKDHIEGFAPEVAWVTKAGESDLDEPIAIRPTSETVMYPYYAKWIRSHRDLPLRLNQWNSVVRWEFKNPQPFLRTREFLWQEGHTAHIDHDSASDEVDYILDVYRRIYEELLAVPVIPGVKSENEKFAGGFYTKSVEGYIPTTGRGIQGATSHCLGQNFSKMFDITVEDPEVARKARAEGRQLKEGEGKKFVWQNSWGLSTRTIGVMVMIHGDDQGLVLPPPVASVQVVVVPCGITAKTSPEDAEAIEKGAKAISDRLVKIGVRAKADLREGYTPGWKFNDWEMRGVPIRIEFGPQDLKKQQALCVRRAVNPNQDKEPLPLSQLEEGIPKMLDRIYDLMFNKAKDSFNDSLEVVNDFDRIVKALNEKKVLAIPWCEEVACEKDIKERTENASDGDKDEKQPSQGAKSLCIPNDQARFGKIEHGKTLCVGCKKPAKRFALFGRSY</sequence>
<dbReference type="SUPFAM" id="SSF55826">
    <property type="entry name" value="YbaK/ProRS associated domain"/>
    <property type="match status" value="1"/>
</dbReference>
<dbReference type="InterPro" id="IPR036621">
    <property type="entry name" value="Anticodon-bd_dom_sf"/>
</dbReference>
<evidence type="ECO:0000259" key="11">
    <source>
        <dbReference type="PROSITE" id="PS50862"/>
    </source>
</evidence>
<keyword evidence="4" id="KW-0547">Nucleotide-binding</keyword>
<comment type="catalytic activity">
    <reaction evidence="9">
        <text>tRNA(Pro) + L-proline + ATP = L-prolyl-tRNA(Pro) + AMP + diphosphate</text>
        <dbReference type="Rhea" id="RHEA:14305"/>
        <dbReference type="Rhea" id="RHEA-COMP:9700"/>
        <dbReference type="Rhea" id="RHEA-COMP:9702"/>
        <dbReference type="ChEBI" id="CHEBI:30616"/>
        <dbReference type="ChEBI" id="CHEBI:33019"/>
        <dbReference type="ChEBI" id="CHEBI:60039"/>
        <dbReference type="ChEBI" id="CHEBI:78442"/>
        <dbReference type="ChEBI" id="CHEBI:78532"/>
        <dbReference type="ChEBI" id="CHEBI:456215"/>
        <dbReference type="EC" id="6.1.1.15"/>
    </reaction>
</comment>
<dbReference type="PANTHER" id="PTHR43382">
    <property type="entry name" value="PROLYL-TRNA SYNTHETASE"/>
    <property type="match status" value="1"/>
</dbReference>
<dbReference type="CDD" id="cd00778">
    <property type="entry name" value="ProRS_core_arch_euk"/>
    <property type="match status" value="1"/>
</dbReference>
<evidence type="ECO:0000256" key="2">
    <source>
        <dbReference type="ARBA" id="ARBA00012831"/>
    </source>
</evidence>
<organism evidence="12 13">
    <name type="scientific">Wallemia hederae</name>
    <dbReference type="NCBI Taxonomy" id="1540922"/>
    <lineage>
        <taxon>Eukaryota</taxon>
        <taxon>Fungi</taxon>
        <taxon>Dikarya</taxon>
        <taxon>Basidiomycota</taxon>
        <taxon>Wallemiomycotina</taxon>
        <taxon>Wallemiomycetes</taxon>
        <taxon>Wallemiales</taxon>
        <taxon>Wallemiaceae</taxon>
        <taxon>Wallemia</taxon>
    </lineage>
</organism>
<dbReference type="InterPro" id="IPR017449">
    <property type="entry name" value="Pro-tRNA_synth_II"/>
</dbReference>
<dbReference type="FunFam" id="3.30.930.10:FF:000007">
    <property type="entry name" value="Bifunctional glutamate/proline--tRNA ligase"/>
    <property type="match status" value="1"/>
</dbReference>
<accession>A0A4T0FLS0</accession>
<dbReference type="Pfam" id="PF09180">
    <property type="entry name" value="ProRS-C_1"/>
    <property type="match status" value="1"/>
</dbReference>
<dbReference type="Pfam" id="PF04073">
    <property type="entry name" value="tRNA_edit"/>
    <property type="match status" value="1"/>
</dbReference>
<dbReference type="OrthoDB" id="1350766at2759"/>
<dbReference type="InterPro" id="IPR004154">
    <property type="entry name" value="Anticodon-bd"/>
</dbReference>
<dbReference type="Pfam" id="PF00587">
    <property type="entry name" value="tRNA-synt_2b"/>
    <property type="match status" value="1"/>
</dbReference>
<dbReference type="AlphaFoldDB" id="A0A4T0FLS0"/>
<dbReference type="HAMAP" id="MF_01571">
    <property type="entry name" value="Pro_tRNA_synth_type3"/>
    <property type="match status" value="1"/>
</dbReference>
<dbReference type="Gene3D" id="3.30.930.10">
    <property type="entry name" value="Bira Bifunctional Protein, Domain 2"/>
    <property type="match status" value="1"/>
</dbReference>
<evidence type="ECO:0000256" key="4">
    <source>
        <dbReference type="ARBA" id="ARBA00022741"/>
    </source>
</evidence>
<dbReference type="SMART" id="SM00946">
    <property type="entry name" value="ProRS-C_1"/>
    <property type="match status" value="1"/>
</dbReference>
<feature type="domain" description="Aminoacyl-transfer RNA synthetases class-II family profile" evidence="11">
    <location>
        <begin position="216"/>
        <end position="470"/>
    </location>
</feature>
<evidence type="ECO:0000256" key="3">
    <source>
        <dbReference type="ARBA" id="ARBA00022598"/>
    </source>
</evidence>
<name>A0A4T0FLS0_9BASI</name>
<comment type="caution">
    <text evidence="12">The sequence shown here is derived from an EMBL/GenBank/DDBJ whole genome shotgun (WGS) entry which is preliminary data.</text>
</comment>
<dbReference type="EC" id="6.1.1.15" evidence="2"/>
<dbReference type="CDD" id="cd00862">
    <property type="entry name" value="ProRS_anticodon_zinc"/>
    <property type="match status" value="1"/>
</dbReference>
<gene>
    <name evidence="12" type="ORF">E3P99_02001</name>
</gene>
<dbReference type="Gene3D" id="3.40.50.800">
    <property type="entry name" value="Anticodon-binding domain"/>
    <property type="match status" value="1"/>
</dbReference>
<dbReference type="GO" id="GO:0004827">
    <property type="term" value="F:proline-tRNA ligase activity"/>
    <property type="evidence" value="ECO:0007669"/>
    <property type="project" value="UniProtKB-EC"/>
</dbReference>
<dbReference type="SUPFAM" id="SSF64586">
    <property type="entry name" value="C-terminal domain of ProRS"/>
    <property type="match status" value="1"/>
</dbReference>
<dbReference type="Proteomes" id="UP000310189">
    <property type="component" value="Unassembled WGS sequence"/>
</dbReference>
<dbReference type="SUPFAM" id="SSF55681">
    <property type="entry name" value="Class II aaRS and biotin synthetases"/>
    <property type="match status" value="1"/>
</dbReference>
<dbReference type="NCBIfam" id="TIGR00408">
    <property type="entry name" value="proS_fam_I"/>
    <property type="match status" value="1"/>
</dbReference>
<evidence type="ECO:0000313" key="12">
    <source>
        <dbReference type="EMBL" id="TIA89537.1"/>
    </source>
</evidence>
<dbReference type="EMBL" id="SPNW01000026">
    <property type="protein sequence ID" value="TIA89537.1"/>
    <property type="molecule type" value="Genomic_DNA"/>
</dbReference>
<evidence type="ECO:0000256" key="10">
    <source>
        <dbReference type="SAM" id="MobiDB-lite"/>
    </source>
</evidence>
<evidence type="ECO:0000256" key="9">
    <source>
        <dbReference type="ARBA" id="ARBA00047671"/>
    </source>
</evidence>
<dbReference type="PROSITE" id="PS50862">
    <property type="entry name" value="AA_TRNA_LIGASE_II"/>
    <property type="match status" value="1"/>
</dbReference>
<dbReference type="Gene3D" id="3.30.110.30">
    <property type="entry name" value="C-terminal domain of ProRS"/>
    <property type="match status" value="1"/>
</dbReference>
<dbReference type="InterPro" id="IPR007214">
    <property type="entry name" value="YbaK/aa-tRNA-synth-assoc-dom"/>
</dbReference>
<dbReference type="FunFam" id="3.30.110.30:FF:000001">
    <property type="entry name" value="Bifunctional glutamate/proline--tRNA ligase"/>
    <property type="match status" value="1"/>
</dbReference>
<evidence type="ECO:0000256" key="8">
    <source>
        <dbReference type="ARBA" id="ARBA00029731"/>
    </source>
</evidence>
<dbReference type="InterPro" id="IPR016061">
    <property type="entry name" value="Pro-tRNA_ligase_II_C"/>
</dbReference>
<dbReference type="Gene3D" id="3.90.960.10">
    <property type="entry name" value="YbaK/aminoacyl-tRNA synthetase-associated domain"/>
    <property type="match status" value="1"/>
</dbReference>
<reference evidence="12 13" key="1">
    <citation type="submission" date="2019-03" db="EMBL/GenBank/DDBJ databases">
        <title>Sequencing 23 genomes of Wallemia ichthyophaga.</title>
        <authorList>
            <person name="Gostincar C."/>
        </authorList>
    </citation>
    <scope>NUCLEOTIDE SEQUENCE [LARGE SCALE GENOMIC DNA]</scope>
    <source>
        <strain evidence="12 13">EXF-5753</strain>
    </source>
</reference>
<dbReference type="InterPro" id="IPR002314">
    <property type="entry name" value="aa-tRNA-synt_IIb"/>
</dbReference>
<protein>
    <recommendedName>
        <fullName evidence="2">proline--tRNA ligase</fullName>
        <ecNumber evidence="2">6.1.1.15</ecNumber>
    </recommendedName>
    <alternativeName>
        <fullName evidence="8">Prolyl-tRNA synthetase</fullName>
    </alternativeName>
</protein>
<dbReference type="GO" id="GO:0017101">
    <property type="term" value="C:aminoacyl-tRNA synthetase multienzyme complex"/>
    <property type="evidence" value="ECO:0007669"/>
    <property type="project" value="TreeGrafter"/>
</dbReference>
<comment type="similarity">
    <text evidence="1">Belongs to the class-II aminoacyl-tRNA synthetase family.</text>
</comment>
<keyword evidence="13" id="KW-1185">Reference proteome</keyword>
<dbReference type="SUPFAM" id="SSF52954">
    <property type="entry name" value="Class II aaRS ABD-related"/>
    <property type="match status" value="1"/>
</dbReference>
<dbReference type="PANTHER" id="PTHR43382:SF2">
    <property type="entry name" value="BIFUNCTIONAL GLUTAMATE_PROLINE--TRNA LIGASE"/>
    <property type="match status" value="1"/>
</dbReference>
<dbReference type="InterPro" id="IPR004499">
    <property type="entry name" value="Pro-tRNA-ligase_IIa_arc-type"/>
</dbReference>
<feature type="region of interest" description="Disordered" evidence="10">
    <location>
        <begin position="636"/>
        <end position="658"/>
    </location>
</feature>
<dbReference type="FunFam" id="3.40.50.800:FF:000005">
    <property type="entry name" value="bifunctional glutamate/proline--tRNA ligase"/>
    <property type="match status" value="1"/>
</dbReference>
<proteinExistence type="inferred from homology"/>
<dbReference type="GO" id="GO:0005524">
    <property type="term" value="F:ATP binding"/>
    <property type="evidence" value="ECO:0007669"/>
    <property type="project" value="UniProtKB-KW"/>
</dbReference>
<feature type="compositionally biased region" description="Basic and acidic residues" evidence="10">
    <location>
        <begin position="636"/>
        <end position="650"/>
    </location>
</feature>
<evidence type="ECO:0000256" key="5">
    <source>
        <dbReference type="ARBA" id="ARBA00022840"/>
    </source>
</evidence>
<dbReference type="Pfam" id="PF03129">
    <property type="entry name" value="HGTP_anticodon"/>
    <property type="match status" value="1"/>
</dbReference>